<reference evidence="2" key="1">
    <citation type="submission" date="2018-02" db="EMBL/GenBank/DDBJ databases">
        <title>Rhizophora mucronata_Transcriptome.</title>
        <authorList>
            <person name="Meera S.P."/>
            <person name="Sreeshan A."/>
            <person name="Augustine A."/>
        </authorList>
    </citation>
    <scope>NUCLEOTIDE SEQUENCE</scope>
    <source>
        <tissue evidence="2">Leaf</tissue>
    </source>
</reference>
<proteinExistence type="predicted"/>
<evidence type="ECO:0000313" key="2">
    <source>
        <dbReference type="EMBL" id="MBX61722.1"/>
    </source>
</evidence>
<protein>
    <submittedName>
        <fullName evidence="2">Uncharacterized protein</fullName>
    </submittedName>
</protein>
<feature type="transmembrane region" description="Helical" evidence="1">
    <location>
        <begin position="13"/>
        <end position="33"/>
    </location>
</feature>
<keyword evidence="1" id="KW-1133">Transmembrane helix</keyword>
<organism evidence="2">
    <name type="scientific">Rhizophora mucronata</name>
    <name type="common">Asiatic mangrove</name>
    <dbReference type="NCBI Taxonomy" id="61149"/>
    <lineage>
        <taxon>Eukaryota</taxon>
        <taxon>Viridiplantae</taxon>
        <taxon>Streptophyta</taxon>
        <taxon>Embryophyta</taxon>
        <taxon>Tracheophyta</taxon>
        <taxon>Spermatophyta</taxon>
        <taxon>Magnoliopsida</taxon>
        <taxon>eudicotyledons</taxon>
        <taxon>Gunneridae</taxon>
        <taxon>Pentapetalae</taxon>
        <taxon>rosids</taxon>
        <taxon>fabids</taxon>
        <taxon>Malpighiales</taxon>
        <taxon>Rhizophoraceae</taxon>
        <taxon>Rhizophora</taxon>
    </lineage>
</organism>
<evidence type="ECO:0000256" key="1">
    <source>
        <dbReference type="SAM" id="Phobius"/>
    </source>
</evidence>
<accession>A0A2P2Q422</accession>
<keyword evidence="1" id="KW-0472">Membrane</keyword>
<dbReference type="AlphaFoldDB" id="A0A2P2Q422"/>
<dbReference type="EMBL" id="GGEC01081238">
    <property type="protein sequence ID" value="MBX61722.1"/>
    <property type="molecule type" value="Transcribed_RNA"/>
</dbReference>
<keyword evidence="1" id="KW-0812">Transmembrane</keyword>
<sequence>MLLIKIFMSSLEIFSFFFLMVIISRVIICVPFSSSRTIKTSFMVLADVGRTKIANK</sequence>
<name>A0A2P2Q422_RHIMU</name>